<dbReference type="EMBL" id="FOZV01000002">
    <property type="protein sequence ID" value="SFS42671.1"/>
    <property type="molecule type" value="Genomic_DNA"/>
</dbReference>
<proteinExistence type="predicted"/>
<evidence type="ECO:0000259" key="1">
    <source>
        <dbReference type="PROSITE" id="PS50943"/>
    </source>
</evidence>
<dbReference type="SUPFAM" id="SSF47413">
    <property type="entry name" value="lambda repressor-like DNA-binding domains"/>
    <property type="match status" value="1"/>
</dbReference>
<reference evidence="3" key="1">
    <citation type="submission" date="2016-10" db="EMBL/GenBank/DDBJ databases">
        <authorList>
            <person name="Varghese N."/>
            <person name="Submissions S."/>
        </authorList>
    </citation>
    <scope>NUCLEOTIDE SEQUENCE [LARGE SCALE GENOMIC DNA]</scope>
    <source>
        <strain evidence="3">CGMCC 1.10683</strain>
    </source>
</reference>
<dbReference type="AlphaFoldDB" id="A0A1I6PR51"/>
<accession>A0A1I6PR51</accession>
<gene>
    <name evidence="2" type="ORF">SAMN05192570_1204</name>
</gene>
<dbReference type="GO" id="GO:0003677">
    <property type="term" value="F:DNA binding"/>
    <property type="evidence" value="ECO:0007669"/>
    <property type="project" value="InterPro"/>
</dbReference>
<dbReference type="STRING" id="871741.SAMN05192570_1204"/>
<feature type="domain" description="HTH cro/C1-type" evidence="1">
    <location>
        <begin position="11"/>
        <end position="65"/>
    </location>
</feature>
<name>A0A1I6PR51_9CAUL</name>
<dbReference type="RefSeq" id="WP_092307814.1">
    <property type="nucleotide sequence ID" value="NZ_FOZV01000002.1"/>
</dbReference>
<keyword evidence="3" id="KW-1185">Reference proteome</keyword>
<evidence type="ECO:0000313" key="3">
    <source>
        <dbReference type="Proteomes" id="UP000198788"/>
    </source>
</evidence>
<dbReference type="OrthoDB" id="7925851at2"/>
<evidence type="ECO:0000313" key="2">
    <source>
        <dbReference type="EMBL" id="SFS42671.1"/>
    </source>
</evidence>
<dbReference type="PROSITE" id="PS50943">
    <property type="entry name" value="HTH_CROC1"/>
    <property type="match status" value="1"/>
</dbReference>
<dbReference type="Gene3D" id="1.10.260.40">
    <property type="entry name" value="lambda repressor-like DNA-binding domains"/>
    <property type="match status" value="1"/>
</dbReference>
<protein>
    <recommendedName>
        <fullName evidence="1">HTH cro/C1-type domain-containing protein</fullName>
    </recommendedName>
</protein>
<dbReference type="CDD" id="cd00093">
    <property type="entry name" value="HTH_XRE"/>
    <property type="match status" value="1"/>
</dbReference>
<dbReference type="InterPro" id="IPR001387">
    <property type="entry name" value="Cro/C1-type_HTH"/>
</dbReference>
<dbReference type="InterPro" id="IPR010982">
    <property type="entry name" value="Lambda_DNA-bd_dom_sf"/>
</dbReference>
<dbReference type="Proteomes" id="UP000198788">
    <property type="component" value="Unassembled WGS sequence"/>
</dbReference>
<sequence>MQAPAPEVIEIEQRAKDAKLTMASILAEVGVAQSTWWRWREGGVEPRLGTLRKVSHALDRRIAELSAANDAEPNSEAA</sequence>
<organism evidence="2 3">
    <name type="scientific">Brevundimonas viscosa</name>
    <dbReference type="NCBI Taxonomy" id="871741"/>
    <lineage>
        <taxon>Bacteria</taxon>
        <taxon>Pseudomonadati</taxon>
        <taxon>Pseudomonadota</taxon>
        <taxon>Alphaproteobacteria</taxon>
        <taxon>Caulobacterales</taxon>
        <taxon>Caulobacteraceae</taxon>
        <taxon>Brevundimonas</taxon>
    </lineage>
</organism>